<dbReference type="InterPro" id="IPR013083">
    <property type="entry name" value="Znf_RING/FYVE/PHD"/>
</dbReference>
<keyword evidence="3" id="KW-0812">Transmembrane</keyword>
<dbReference type="Proteomes" id="UP000009168">
    <property type="component" value="Unassembled WGS sequence"/>
</dbReference>
<feature type="transmembrane region" description="Helical" evidence="3">
    <location>
        <begin position="340"/>
        <end position="359"/>
    </location>
</feature>
<dbReference type="Gene3D" id="3.30.40.10">
    <property type="entry name" value="Zinc/RING finger domain, C3HC4 (zinc finger)"/>
    <property type="match status" value="1"/>
</dbReference>
<keyword evidence="1" id="KW-0479">Metal-binding</keyword>
<dbReference type="eggNOG" id="KOG0800">
    <property type="taxonomic scope" value="Eukaryota"/>
</dbReference>
<feature type="domain" description="RING-type" evidence="4">
    <location>
        <begin position="388"/>
        <end position="430"/>
    </location>
</feature>
<dbReference type="InterPro" id="IPR001841">
    <property type="entry name" value="Znf_RING"/>
</dbReference>
<dbReference type="InterPro" id="IPR051826">
    <property type="entry name" value="E3_ubiquitin-ligase_domain"/>
</dbReference>
<feature type="transmembrane region" description="Helical" evidence="3">
    <location>
        <begin position="57"/>
        <end position="76"/>
    </location>
</feature>
<organism evidence="5 6">
    <name type="scientific">Tetrahymena thermophila (strain SB210)</name>
    <dbReference type="NCBI Taxonomy" id="312017"/>
    <lineage>
        <taxon>Eukaryota</taxon>
        <taxon>Sar</taxon>
        <taxon>Alveolata</taxon>
        <taxon>Ciliophora</taxon>
        <taxon>Intramacronucleata</taxon>
        <taxon>Oligohymenophorea</taxon>
        <taxon>Hymenostomatida</taxon>
        <taxon>Tetrahymenina</taxon>
        <taxon>Tetrahymenidae</taxon>
        <taxon>Tetrahymena</taxon>
    </lineage>
</organism>
<keyword evidence="1" id="KW-0863">Zinc-finger</keyword>
<evidence type="ECO:0000256" key="1">
    <source>
        <dbReference type="PROSITE-ProRule" id="PRU00175"/>
    </source>
</evidence>
<dbReference type="PROSITE" id="PS50089">
    <property type="entry name" value="ZF_RING_2"/>
    <property type="match status" value="1"/>
</dbReference>
<dbReference type="KEGG" id="tet:TTHERM_00685860"/>
<evidence type="ECO:0000259" key="4">
    <source>
        <dbReference type="PROSITE" id="PS50089"/>
    </source>
</evidence>
<dbReference type="STRING" id="312017.I7MAN5"/>
<evidence type="ECO:0000256" key="3">
    <source>
        <dbReference type="SAM" id="Phobius"/>
    </source>
</evidence>
<dbReference type="EMBL" id="GG662435">
    <property type="protein sequence ID" value="EAS04943.1"/>
    <property type="molecule type" value="Genomic_DNA"/>
</dbReference>
<dbReference type="RefSeq" id="XP_001025188.1">
    <property type="nucleotide sequence ID" value="XM_001025188.3"/>
</dbReference>
<accession>I7MAN5</accession>
<keyword evidence="3" id="KW-0472">Membrane</keyword>
<name>I7MAN5_TETTS</name>
<dbReference type="PANTHER" id="PTHR22765:SF434">
    <property type="entry name" value="GB|AAD18119.1-RELATED"/>
    <property type="match status" value="1"/>
</dbReference>
<keyword evidence="3" id="KW-1133">Transmembrane helix</keyword>
<feature type="region of interest" description="Disordered" evidence="2">
    <location>
        <begin position="211"/>
        <end position="232"/>
    </location>
</feature>
<feature type="transmembrane region" description="Helical" evidence="3">
    <location>
        <begin position="107"/>
        <end position="126"/>
    </location>
</feature>
<sequence>MIDHNSHLQLEINRRQNQREYEEGMSNFKEEQIQATISDREQIIKHFKIVINIEKSYLFHASLSIILCVMIQFGFLQNENVSQNNLTITNEQQQNQLIMPKDPLSGIIDFYVVSLIQNAVYIYMLYKIIGEDRQLLNVMKHILQQEKDEIIKQSAKDDSLKKQFDQEIQNSAGLLENQALHQNDERLISTLSIIDSLLQENFIIQRRNRVSRSSKEKKSHKPSYLKKCEDSSQKEDQHLLKVKNDLFQFEQGIIHHRVNSKKDHITLFNVLENNTETQNFGSKLFITATSVIIYVYNIAQINTNYLNPEYELGVLLFLGIPALAMILPFCFVLLTLATSVVFLLIYGVSILLLLTYSVISKQLFYLIKIGQLRSTAVKSLPHLIGQTCSICLFEYENEAEKVSYLKCNHAFHYECIKLWMQEKDDCPMCRKKQ</sequence>
<dbReference type="GO" id="GO:0006511">
    <property type="term" value="P:ubiquitin-dependent protein catabolic process"/>
    <property type="evidence" value="ECO:0007669"/>
    <property type="project" value="TreeGrafter"/>
</dbReference>
<keyword evidence="1" id="KW-0862">Zinc</keyword>
<evidence type="ECO:0000256" key="2">
    <source>
        <dbReference type="SAM" id="MobiDB-lite"/>
    </source>
</evidence>
<reference evidence="6" key="1">
    <citation type="journal article" date="2006" name="PLoS Biol.">
        <title>Macronuclear genome sequence of the ciliate Tetrahymena thermophila, a model eukaryote.</title>
        <authorList>
            <person name="Eisen J.A."/>
            <person name="Coyne R.S."/>
            <person name="Wu M."/>
            <person name="Wu D."/>
            <person name="Thiagarajan M."/>
            <person name="Wortman J.R."/>
            <person name="Badger J.H."/>
            <person name="Ren Q."/>
            <person name="Amedeo P."/>
            <person name="Jones K.M."/>
            <person name="Tallon L.J."/>
            <person name="Delcher A.L."/>
            <person name="Salzberg S.L."/>
            <person name="Silva J.C."/>
            <person name="Haas B.J."/>
            <person name="Majoros W.H."/>
            <person name="Farzad M."/>
            <person name="Carlton J.M."/>
            <person name="Smith R.K. Jr."/>
            <person name="Garg J."/>
            <person name="Pearlman R.E."/>
            <person name="Karrer K.M."/>
            <person name="Sun L."/>
            <person name="Manning G."/>
            <person name="Elde N.C."/>
            <person name="Turkewitz A.P."/>
            <person name="Asai D.J."/>
            <person name="Wilkes D.E."/>
            <person name="Wang Y."/>
            <person name="Cai H."/>
            <person name="Collins K."/>
            <person name="Stewart B.A."/>
            <person name="Lee S.R."/>
            <person name="Wilamowska K."/>
            <person name="Weinberg Z."/>
            <person name="Ruzzo W.L."/>
            <person name="Wloga D."/>
            <person name="Gaertig J."/>
            <person name="Frankel J."/>
            <person name="Tsao C.-C."/>
            <person name="Gorovsky M.A."/>
            <person name="Keeling P.J."/>
            <person name="Waller R.F."/>
            <person name="Patron N.J."/>
            <person name="Cherry J.M."/>
            <person name="Stover N.A."/>
            <person name="Krieger C.J."/>
            <person name="del Toro C."/>
            <person name="Ryder H.F."/>
            <person name="Williamson S.C."/>
            <person name="Barbeau R.A."/>
            <person name="Hamilton E.P."/>
            <person name="Orias E."/>
        </authorList>
    </citation>
    <scope>NUCLEOTIDE SEQUENCE [LARGE SCALE GENOMIC DNA]</scope>
    <source>
        <strain evidence="6">SB210</strain>
    </source>
</reference>
<proteinExistence type="predicted"/>
<dbReference type="Pfam" id="PF13639">
    <property type="entry name" value="zf-RING_2"/>
    <property type="match status" value="1"/>
</dbReference>
<gene>
    <name evidence="5" type="ORF">TTHERM_00685860</name>
</gene>
<dbReference type="OrthoDB" id="288178at2759"/>
<dbReference type="SUPFAM" id="SSF57850">
    <property type="entry name" value="RING/U-box"/>
    <property type="match status" value="1"/>
</dbReference>
<feature type="compositionally biased region" description="Basic residues" evidence="2">
    <location>
        <begin position="211"/>
        <end position="224"/>
    </location>
</feature>
<dbReference type="PANTHER" id="PTHR22765">
    <property type="entry name" value="RING FINGER AND PROTEASE ASSOCIATED DOMAIN-CONTAINING"/>
    <property type="match status" value="1"/>
</dbReference>
<dbReference type="GO" id="GO:0061630">
    <property type="term" value="F:ubiquitin protein ligase activity"/>
    <property type="evidence" value="ECO:0007669"/>
    <property type="project" value="TreeGrafter"/>
</dbReference>
<keyword evidence="6" id="KW-1185">Reference proteome</keyword>
<dbReference type="HOGENOM" id="CLU_633852_0_0_1"/>
<evidence type="ECO:0000313" key="6">
    <source>
        <dbReference type="Proteomes" id="UP000009168"/>
    </source>
</evidence>
<dbReference type="SMART" id="SM00184">
    <property type="entry name" value="RING"/>
    <property type="match status" value="1"/>
</dbReference>
<dbReference type="AlphaFoldDB" id="I7MAN5"/>
<dbReference type="InParanoid" id="I7MAN5"/>
<evidence type="ECO:0000313" key="5">
    <source>
        <dbReference type="EMBL" id="EAS04943.1"/>
    </source>
</evidence>
<dbReference type="GO" id="GO:0008270">
    <property type="term" value="F:zinc ion binding"/>
    <property type="evidence" value="ECO:0007669"/>
    <property type="project" value="UniProtKB-KW"/>
</dbReference>
<feature type="transmembrane region" description="Helical" evidence="3">
    <location>
        <begin position="312"/>
        <end position="334"/>
    </location>
</feature>
<dbReference type="GeneID" id="7830716"/>
<protein>
    <submittedName>
        <fullName evidence="5">Zinc finger, C3HC4 type (RING finger) protein</fullName>
    </submittedName>
</protein>